<dbReference type="EC" id="2.7.11.1" evidence="2"/>
<dbReference type="Gene3D" id="1.10.510.10">
    <property type="entry name" value="Transferase(Phosphotransferase) domain 1"/>
    <property type="match status" value="1"/>
</dbReference>
<evidence type="ECO:0000256" key="1">
    <source>
        <dbReference type="ARBA" id="ARBA00010886"/>
    </source>
</evidence>
<evidence type="ECO:0000256" key="7">
    <source>
        <dbReference type="ARBA" id="ARBA00022840"/>
    </source>
</evidence>
<comment type="caution">
    <text evidence="13">The sequence shown here is derived from an EMBL/GenBank/DDBJ whole genome shotgun (WGS) entry which is preliminary data.</text>
</comment>
<dbReference type="InterPro" id="IPR008271">
    <property type="entry name" value="Ser/Thr_kinase_AS"/>
</dbReference>
<evidence type="ECO:0000256" key="10">
    <source>
        <dbReference type="PROSITE-ProRule" id="PRU10141"/>
    </source>
</evidence>
<dbReference type="GO" id="GO:0004674">
    <property type="term" value="F:protein serine/threonine kinase activity"/>
    <property type="evidence" value="ECO:0007669"/>
    <property type="project" value="UniProtKB-KW"/>
</dbReference>
<dbReference type="SMART" id="SM00220">
    <property type="entry name" value="S_TKc"/>
    <property type="match status" value="1"/>
</dbReference>
<keyword evidence="7 10" id="KW-0067">ATP-binding</keyword>
<comment type="catalytic activity">
    <reaction evidence="9">
        <text>L-seryl-[protein] + ATP = O-phospho-L-seryl-[protein] + ADP + H(+)</text>
        <dbReference type="Rhea" id="RHEA:17989"/>
        <dbReference type="Rhea" id="RHEA-COMP:9863"/>
        <dbReference type="Rhea" id="RHEA-COMP:11604"/>
        <dbReference type="ChEBI" id="CHEBI:15378"/>
        <dbReference type="ChEBI" id="CHEBI:29999"/>
        <dbReference type="ChEBI" id="CHEBI:30616"/>
        <dbReference type="ChEBI" id="CHEBI:83421"/>
        <dbReference type="ChEBI" id="CHEBI:456216"/>
        <dbReference type="EC" id="2.7.11.1"/>
    </reaction>
</comment>
<dbReference type="SUPFAM" id="SSF56112">
    <property type="entry name" value="Protein kinase-like (PK-like)"/>
    <property type="match status" value="1"/>
</dbReference>
<name>A0A834XPU3_APHGI</name>
<dbReference type="InterPro" id="IPR017441">
    <property type="entry name" value="Protein_kinase_ATP_BS"/>
</dbReference>
<protein>
    <recommendedName>
        <fullName evidence="2">non-specific serine/threonine protein kinase</fullName>
        <ecNumber evidence="2">2.7.11.1</ecNumber>
    </recommendedName>
</protein>
<dbReference type="GO" id="GO:0005524">
    <property type="term" value="F:ATP binding"/>
    <property type="evidence" value="ECO:0007669"/>
    <property type="project" value="UniProtKB-UniRule"/>
</dbReference>
<dbReference type="PANTHER" id="PTHR44899">
    <property type="entry name" value="CAMK FAMILY PROTEIN KINASE"/>
    <property type="match status" value="1"/>
</dbReference>
<evidence type="ECO:0000256" key="3">
    <source>
        <dbReference type="ARBA" id="ARBA00022527"/>
    </source>
</evidence>
<evidence type="ECO:0000313" key="13">
    <source>
        <dbReference type="EMBL" id="KAF7988681.1"/>
    </source>
</evidence>
<evidence type="ECO:0000256" key="4">
    <source>
        <dbReference type="ARBA" id="ARBA00022679"/>
    </source>
</evidence>
<accession>A0A834XPU3</accession>
<evidence type="ECO:0000256" key="2">
    <source>
        <dbReference type="ARBA" id="ARBA00012513"/>
    </source>
</evidence>
<feature type="binding site" evidence="10">
    <location>
        <position position="38"/>
    </location>
    <ligand>
        <name>ATP</name>
        <dbReference type="ChEBI" id="CHEBI:30616"/>
    </ligand>
</feature>
<reference evidence="13 14" key="1">
    <citation type="submission" date="2020-08" db="EMBL/GenBank/DDBJ databases">
        <title>Aphidius gifuensis genome sequencing and assembly.</title>
        <authorList>
            <person name="Du Z."/>
        </authorList>
    </citation>
    <scope>NUCLEOTIDE SEQUENCE [LARGE SCALE GENOMIC DNA]</scope>
    <source>
        <strain evidence="13">YNYX2018</strain>
        <tissue evidence="13">Adults</tissue>
    </source>
</reference>
<evidence type="ECO:0000256" key="6">
    <source>
        <dbReference type="ARBA" id="ARBA00022777"/>
    </source>
</evidence>
<dbReference type="InterPro" id="IPR051131">
    <property type="entry name" value="NEK_Ser/Thr_kinase_NIMA"/>
</dbReference>
<keyword evidence="4" id="KW-0808">Transferase</keyword>
<dbReference type="PROSITE" id="PS00107">
    <property type="entry name" value="PROTEIN_KINASE_ATP"/>
    <property type="match status" value="1"/>
</dbReference>
<gene>
    <name evidence="13" type="ORF">HCN44_001254</name>
</gene>
<keyword evidence="14" id="KW-1185">Reference proteome</keyword>
<keyword evidence="6" id="KW-0418">Kinase</keyword>
<dbReference type="InterPro" id="IPR000719">
    <property type="entry name" value="Prot_kinase_dom"/>
</dbReference>
<dbReference type="InterPro" id="IPR011009">
    <property type="entry name" value="Kinase-like_dom_sf"/>
</dbReference>
<comment type="catalytic activity">
    <reaction evidence="8">
        <text>L-threonyl-[protein] + ATP = O-phospho-L-threonyl-[protein] + ADP + H(+)</text>
        <dbReference type="Rhea" id="RHEA:46608"/>
        <dbReference type="Rhea" id="RHEA-COMP:11060"/>
        <dbReference type="Rhea" id="RHEA-COMP:11605"/>
        <dbReference type="ChEBI" id="CHEBI:15378"/>
        <dbReference type="ChEBI" id="CHEBI:30013"/>
        <dbReference type="ChEBI" id="CHEBI:30616"/>
        <dbReference type="ChEBI" id="CHEBI:61977"/>
        <dbReference type="ChEBI" id="CHEBI:456216"/>
        <dbReference type="EC" id="2.7.11.1"/>
    </reaction>
</comment>
<dbReference type="PROSITE" id="PS00108">
    <property type="entry name" value="PROTEIN_KINASE_ST"/>
    <property type="match status" value="1"/>
</dbReference>
<dbReference type="AlphaFoldDB" id="A0A834XPU3"/>
<dbReference type="EMBL" id="JACMRX010000005">
    <property type="protein sequence ID" value="KAF7988681.1"/>
    <property type="molecule type" value="Genomic_DNA"/>
</dbReference>
<evidence type="ECO:0000259" key="12">
    <source>
        <dbReference type="PROSITE" id="PS50011"/>
    </source>
</evidence>
<evidence type="ECO:0000256" key="5">
    <source>
        <dbReference type="ARBA" id="ARBA00022741"/>
    </source>
</evidence>
<sequence>MGSQLKNQYIYKKKLGEGGFGSVYLVEKKSVNKDFVIKVQYGSKSYDIVRNEVEQLKKMSHPNVVSYYGSWVEKNKSYIIMEYACGGNLREILERRDRPFSEQSAMYFFSQIILGVHHIHKQKVLHRDLKPANIVLASNCIVKIADFGIAKNIAHDNAVTKIGTKIYMAPEVLSNQMYDYKADIWSTGIILYEMLTKKFPFSTRDHLMMMNQISRGIVRLLDSDKISCEIQNIVYSMLQRSPTNRPSASQLVLNSAVLSSIEKFYKTLEGHQKELIFGVISNNKKI</sequence>
<dbReference type="PROSITE" id="PS50011">
    <property type="entry name" value="PROTEIN_KINASE_DOM"/>
    <property type="match status" value="1"/>
</dbReference>
<evidence type="ECO:0000256" key="11">
    <source>
        <dbReference type="RuleBase" id="RU000304"/>
    </source>
</evidence>
<dbReference type="PANTHER" id="PTHR44899:SF3">
    <property type="entry name" value="SERINE_THREONINE-PROTEIN KINASE NEK1"/>
    <property type="match status" value="1"/>
</dbReference>
<comment type="similarity">
    <text evidence="1">Belongs to the protein kinase superfamily. NEK Ser/Thr protein kinase family. NIMA subfamily.</text>
</comment>
<organism evidence="13 14">
    <name type="scientific">Aphidius gifuensis</name>
    <name type="common">Parasitoid wasp</name>
    <dbReference type="NCBI Taxonomy" id="684658"/>
    <lineage>
        <taxon>Eukaryota</taxon>
        <taxon>Metazoa</taxon>
        <taxon>Ecdysozoa</taxon>
        <taxon>Arthropoda</taxon>
        <taxon>Hexapoda</taxon>
        <taxon>Insecta</taxon>
        <taxon>Pterygota</taxon>
        <taxon>Neoptera</taxon>
        <taxon>Endopterygota</taxon>
        <taxon>Hymenoptera</taxon>
        <taxon>Apocrita</taxon>
        <taxon>Ichneumonoidea</taxon>
        <taxon>Braconidae</taxon>
        <taxon>Aphidiinae</taxon>
        <taxon>Aphidius</taxon>
    </lineage>
</organism>
<dbReference type="Proteomes" id="UP000639338">
    <property type="component" value="Unassembled WGS sequence"/>
</dbReference>
<feature type="domain" description="Protein kinase" evidence="12">
    <location>
        <begin position="9"/>
        <end position="258"/>
    </location>
</feature>
<evidence type="ECO:0000313" key="14">
    <source>
        <dbReference type="Proteomes" id="UP000639338"/>
    </source>
</evidence>
<keyword evidence="3 11" id="KW-0723">Serine/threonine-protein kinase</keyword>
<evidence type="ECO:0000256" key="9">
    <source>
        <dbReference type="ARBA" id="ARBA00048679"/>
    </source>
</evidence>
<dbReference type="OrthoDB" id="248923at2759"/>
<evidence type="ECO:0000256" key="8">
    <source>
        <dbReference type="ARBA" id="ARBA00047899"/>
    </source>
</evidence>
<proteinExistence type="inferred from homology"/>
<keyword evidence="5 10" id="KW-0547">Nucleotide-binding</keyword>
<dbReference type="Pfam" id="PF00069">
    <property type="entry name" value="Pkinase"/>
    <property type="match status" value="1"/>
</dbReference>